<keyword evidence="3" id="KW-0325">Glycoprotein</keyword>
<evidence type="ECO:0000313" key="8">
    <source>
        <dbReference type="Proteomes" id="UP001165060"/>
    </source>
</evidence>
<evidence type="ECO:0000256" key="3">
    <source>
        <dbReference type="ARBA" id="ARBA00023180"/>
    </source>
</evidence>
<dbReference type="EMBL" id="BRYB01002633">
    <property type="protein sequence ID" value="GMI22957.1"/>
    <property type="molecule type" value="Genomic_DNA"/>
</dbReference>
<comment type="subcellular location">
    <subcellularLocation>
        <location evidence="1">Membrane</location>
    </subcellularLocation>
</comment>
<dbReference type="Pfam" id="PF03935">
    <property type="entry name" value="SKN1_KRE6_Sbg1"/>
    <property type="match status" value="1"/>
</dbReference>
<evidence type="ECO:0000256" key="6">
    <source>
        <dbReference type="SAM" id="Phobius"/>
    </source>
</evidence>
<comment type="caution">
    <text evidence="7">The sequence shown here is derived from an EMBL/GenBank/DDBJ whole genome shotgun (WGS) entry which is preliminary data.</text>
</comment>
<name>A0ABQ6MB97_9STRA</name>
<feature type="compositionally biased region" description="Polar residues" evidence="5">
    <location>
        <begin position="243"/>
        <end position="256"/>
    </location>
</feature>
<evidence type="ECO:0000256" key="2">
    <source>
        <dbReference type="ARBA" id="ARBA00023136"/>
    </source>
</evidence>
<dbReference type="InterPro" id="IPR013320">
    <property type="entry name" value="ConA-like_dom_sf"/>
</dbReference>
<dbReference type="PANTHER" id="PTHR31361:SF1">
    <property type="entry name" value="BETA-GLUCAN SYNTHESIS-ASSOCIATED PROTEIN KRE6-RELATED"/>
    <property type="match status" value="1"/>
</dbReference>
<reference evidence="7 8" key="1">
    <citation type="journal article" date="2023" name="Commun. Biol.">
        <title>Genome analysis of Parmales, the sister group of diatoms, reveals the evolutionary specialization of diatoms from phago-mixotrophs to photoautotrophs.</title>
        <authorList>
            <person name="Ban H."/>
            <person name="Sato S."/>
            <person name="Yoshikawa S."/>
            <person name="Yamada K."/>
            <person name="Nakamura Y."/>
            <person name="Ichinomiya M."/>
            <person name="Sato N."/>
            <person name="Blanc-Mathieu R."/>
            <person name="Endo H."/>
            <person name="Kuwata A."/>
            <person name="Ogata H."/>
        </authorList>
    </citation>
    <scope>NUCLEOTIDE SEQUENCE [LARGE SCALE GENOMIC DNA]</scope>
</reference>
<feature type="region of interest" description="Disordered" evidence="5">
    <location>
        <begin position="229"/>
        <end position="256"/>
    </location>
</feature>
<sequence>MNITGSTIPSEPMYLIINTAVSSTWGFPAPMPAGCKCKSFECGDPDCECAFPPGFCANFPATFEIDHVRVYQAEGHTLACSTKERPTHQFIEGHKERYTNPDFPEEPPLYPQVVGGAACGSDSDCGHGICSTSSSTCDCTEGGGTGPSCRAWAMGYDASVYQELGKEEALTVQGVYVSGGLAAGLLVGLGIFLWQFLKRVQERRERMRGYSYVNNFGGAVGGGGAYGAGAPTPQKAEARPGSESGSYYQRGVGNTV</sequence>
<protein>
    <recommendedName>
        <fullName evidence="9">EGF-like domain-containing protein</fullName>
    </recommendedName>
</protein>
<organism evidence="7 8">
    <name type="scientific">Tetraparma gracilis</name>
    <dbReference type="NCBI Taxonomy" id="2962635"/>
    <lineage>
        <taxon>Eukaryota</taxon>
        <taxon>Sar</taxon>
        <taxon>Stramenopiles</taxon>
        <taxon>Ochrophyta</taxon>
        <taxon>Bolidophyceae</taxon>
        <taxon>Parmales</taxon>
        <taxon>Triparmaceae</taxon>
        <taxon>Tetraparma</taxon>
    </lineage>
</organism>
<dbReference type="SUPFAM" id="SSF49899">
    <property type="entry name" value="Concanavalin A-like lectins/glucanases"/>
    <property type="match status" value="1"/>
</dbReference>
<evidence type="ECO:0000256" key="1">
    <source>
        <dbReference type="ARBA" id="ARBA00004370"/>
    </source>
</evidence>
<proteinExistence type="predicted"/>
<evidence type="ECO:0008006" key="9">
    <source>
        <dbReference type="Google" id="ProtNLM"/>
    </source>
</evidence>
<dbReference type="Gene3D" id="2.60.120.200">
    <property type="match status" value="1"/>
</dbReference>
<accession>A0ABQ6MB97</accession>
<dbReference type="Proteomes" id="UP001165060">
    <property type="component" value="Unassembled WGS sequence"/>
</dbReference>
<keyword evidence="6" id="KW-0812">Transmembrane</keyword>
<dbReference type="PANTHER" id="PTHR31361">
    <property type="entry name" value="BETA-GLUCAN SYNTHESIS-ASSOCIATED PROTEIN KRE6-RELATED"/>
    <property type="match status" value="1"/>
</dbReference>
<evidence type="ECO:0000256" key="5">
    <source>
        <dbReference type="SAM" id="MobiDB-lite"/>
    </source>
</evidence>
<keyword evidence="8" id="KW-1185">Reference proteome</keyword>
<keyword evidence="6" id="KW-1133">Transmembrane helix</keyword>
<feature type="transmembrane region" description="Helical" evidence="6">
    <location>
        <begin position="175"/>
        <end position="197"/>
    </location>
</feature>
<keyword evidence="4" id="KW-0961">Cell wall biogenesis/degradation</keyword>
<gene>
    <name evidence="7" type="ORF">TeGR_g3736</name>
</gene>
<dbReference type="InterPro" id="IPR005629">
    <property type="entry name" value="Skn1/Kre6/Sbg1"/>
</dbReference>
<keyword evidence="2 6" id="KW-0472">Membrane</keyword>
<evidence type="ECO:0000313" key="7">
    <source>
        <dbReference type="EMBL" id="GMI22957.1"/>
    </source>
</evidence>
<evidence type="ECO:0000256" key="4">
    <source>
        <dbReference type="ARBA" id="ARBA00023316"/>
    </source>
</evidence>